<feature type="transmembrane region" description="Helical" evidence="5">
    <location>
        <begin position="40"/>
        <end position="61"/>
    </location>
</feature>
<evidence type="ECO:0000313" key="6">
    <source>
        <dbReference type="EMBL" id="MBC3541234.1"/>
    </source>
</evidence>
<evidence type="ECO:0000313" key="7">
    <source>
        <dbReference type="Proteomes" id="UP000659698"/>
    </source>
</evidence>
<name>A0ABR6VVM4_9BACT</name>
<gene>
    <name evidence="6" type="ORF">H7U12_16185</name>
</gene>
<evidence type="ECO:0000256" key="3">
    <source>
        <dbReference type="ARBA" id="ARBA00022989"/>
    </source>
</evidence>
<dbReference type="Pfam" id="PF01040">
    <property type="entry name" value="UbiA"/>
    <property type="match status" value="1"/>
</dbReference>
<comment type="caution">
    <text evidence="6">The sequence shown here is derived from an EMBL/GenBank/DDBJ whole genome shotgun (WGS) entry which is preliminary data.</text>
</comment>
<keyword evidence="7" id="KW-1185">Reference proteome</keyword>
<proteinExistence type="predicted"/>
<feature type="transmembrane region" description="Helical" evidence="5">
    <location>
        <begin position="81"/>
        <end position="112"/>
    </location>
</feature>
<sequence>MNSSWSDAWRLLRIPFSLFLMPIFWFAVSAAPEISAGRTVAVFLILHLLVYPASNGYNSYYDRDEGSIGGLKHPPKVTQSLYWLVLLFDVLALVLSLLLSWTFAAMVLLYLLVSKAYSYKGIRLKKYPILSTLVVVIFQGAFTFVMVQVGTGLNQSKILSTNNLLLALVSSLFLCGSYPLTQVYQHEEDARRGDETLSLKLGLWGTFLFAAGSLLLATAVLFYTYWLRGELLHGLLFLLGTGPVVAVFSRWLWNVKQDPAAANFENTMRMNKVSSLSMSFAFGLILLWQLWETA</sequence>
<evidence type="ECO:0000256" key="2">
    <source>
        <dbReference type="ARBA" id="ARBA00022692"/>
    </source>
</evidence>
<evidence type="ECO:0000256" key="4">
    <source>
        <dbReference type="ARBA" id="ARBA00023136"/>
    </source>
</evidence>
<dbReference type="InterPro" id="IPR000537">
    <property type="entry name" value="UbiA_prenyltransferase"/>
</dbReference>
<dbReference type="RefSeq" id="WP_186639906.1">
    <property type="nucleotide sequence ID" value="NZ_JACOAF010000041.1"/>
</dbReference>
<protein>
    <submittedName>
        <fullName evidence="6">UbiA prenyltransferase family protein</fullName>
    </submittedName>
</protein>
<comment type="subcellular location">
    <subcellularLocation>
        <location evidence="1">Membrane</location>
        <topology evidence="1">Multi-pass membrane protein</topology>
    </subcellularLocation>
</comment>
<feature type="transmembrane region" description="Helical" evidence="5">
    <location>
        <begin position="231"/>
        <end position="253"/>
    </location>
</feature>
<dbReference type="Proteomes" id="UP000659698">
    <property type="component" value="Unassembled WGS sequence"/>
</dbReference>
<accession>A0ABR6VVM4</accession>
<dbReference type="EMBL" id="JACOAF010000041">
    <property type="protein sequence ID" value="MBC3541234.1"/>
    <property type="molecule type" value="Genomic_DNA"/>
</dbReference>
<keyword evidence="4 5" id="KW-0472">Membrane</keyword>
<reference evidence="6 7" key="1">
    <citation type="journal article" date="2019" name="Int. J. Syst. Evol. Microbiol.">
        <title>Rufibacter sediminis sp. nov., isolated from freshwater lake sediment.</title>
        <authorList>
            <person name="Qu J.H."/>
            <person name="Zhang L.J."/>
            <person name="Fu Y.H."/>
            <person name="Li H.F."/>
        </authorList>
    </citation>
    <scope>NUCLEOTIDE SEQUENCE [LARGE SCALE GENOMIC DNA]</scope>
    <source>
        <strain evidence="6 7">H-1</strain>
    </source>
</reference>
<feature type="transmembrane region" description="Helical" evidence="5">
    <location>
        <begin position="163"/>
        <end position="180"/>
    </location>
</feature>
<evidence type="ECO:0000256" key="5">
    <source>
        <dbReference type="SAM" id="Phobius"/>
    </source>
</evidence>
<organism evidence="6 7">
    <name type="scientific">Rufibacter sediminis</name>
    <dbReference type="NCBI Taxonomy" id="2762756"/>
    <lineage>
        <taxon>Bacteria</taxon>
        <taxon>Pseudomonadati</taxon>
        <taxon>Bacteroidota</taxon>
        <taxon>Cytophagia</taxon>
        <taxon>Cytophagales</taxon>
        <taxon>Hymenobacteraceae</taxon>
        <taxon>Rufibacter</taxon>
    </lineage>
</organism>
<keyword evidence="2 5" id="KW-0812">Transmembrane</keyword>
<evidence type="ECO:0000256" key="1">
    <source>
        <dbReference type="ARBA" id="ARBA00004141"/>
    </source>
</evidence>
<keyword evidence="3 5" id="KW-1133">Transmembrane helix</keyword>
<feature type="transmembrane region" description="Helical" evidence="5">
    <location>
        <begin position="273"/>
        <end position="291"/>
    </location>
</feature>
<feature type="transmembrane region" description="Helical" evidence="5">
    <location>
        <begin position="12"/>
        <end position="28"/>
    </location>
</feature>
<feature type="transmembrane region" description="Helical" evidence="5">
    <location>
        <begin position="133"/>
        <end position="151"/>
    </location>
</feature>
<feature type="transmembrane region" description="Helical" evidence="5">
    <location>
        <begin position="201"/>
        <end position="225"/>
    </location>
</feature>